<reference evidence="1 2" key="1">
    <citation type="submission" date="2020-10" db="EMBL/GenBank/DDBJ databases">
        <title>Sequencing the genomes of 1000 actinobacteria strains.</title>
        <authorList>
            <person name="Klenk H.-P."/>
        </authorList>
    </citation>
    <scope>NUCLEOTIDE SEQUENCE [LARGE SCALE GENOMIC DNA]</scope>
    <source>
        <strain evidence="1 2">DSM 43173</strain>
    </source>
</reference>
<keyword evidence="2" id="KW-1185">Reference proteome</keyword>
<accession>A0ABR9M160</accession>
<evidence type="ECO:0008006" key="3">
    <source>
        <dbReference type="Google" id="ProtNLM"/>
    </source>
</evidence>
<gene>
    <name evidence="1" type="ORF">H4W80_004896</name>
</gene>
<name>A0ABR9M160_9ACTN</name>
<organism evidence="1 2">
    <name type="scientific">Nonomuraea angiospora</name>
    <dbReference type="NCBI Taxonomy" id="46172"/>
    <lineage>
        <taxon>Bacteria</taxon>
        <taxon>Bacillati</taxon>
        <taxon>Actinomycetota</taxon>
        <taxon>Actinomycetes</taxon>
        <taxon>Streptosporangiales</taxon>
        <taxon>Streptosporangiaceae</taxon>
        <taxon>Nonomuraea</taxon>
    </lineage>
</organism>
<sequence length="37" mass="4194">MGRTRHKNPRAATRYVKPGAEAVAKVTEILAHLRRTH</sequence>
<protein>
    <recommendedName>
        <fullName evidence="3">Integrase</fullName>
    </recommendedName>
</protein>
<comment type="caution">
    <text evidence="1">The sequence shown here is derived from an EMBL/GenBank/DDBJ whole genome shotgun (WGS) entry which is preliminary data.</text>
</comment>
<proteinExistence type="predicted"/>
<evidence type="ECO:0000313" key="2">
    <source>
        <dbReference type="Proteomes" id="UP000633509"/>
    </source>
</evidence>
<dbReference type="EMBL" id="JADBEK010000001">
    <property type="protein sequence ID" value="MBE1586638.1"/>
    <property type="molecule type" value="Genomic_DNA"/>
</dbReference>
<evidence type="ECO:0000313" key="1">
    <source>
        <dbReference type="EMBL" id="MBE1586638.1"/>
    </source>
</evidence>
<dbReference type="Proteomes" id="UP000633509">
    <property type="component" value="Unassembled WGS sequence"/>
</dbReference>